<dbReference type="AlphaFoldDB" id="A0A420B6B4"/>
<keyword evidence="3" id="KW-0732">Signal</keyword>
<evidence type="ECO:0000256" key="5">
    <source>
        <dbReference type="ARBA" id="ARBA00023237"/>
    </source>
</evidence>
<name>A0A420B6B4_SPHD1</name>
<organism evidence="8 9">
    <name type="scientific">Sphingobacterium detergens</name>
    <dbReference type="NCBI Taxonomy" id="1145106"/>
    <lineage>
        <taxon>Bacteria</taxon>
        <taxon>Pseudomonadati</taxon>
        <taxon>Bacteroidota</taxon>
        <taxon>Sphingobacteriia</taxon>
        <taxon>Sphingobacteriales</taxon>
        <taxon>Sphingobacteriaceae</taxon>
        <taxon>Sphingobacterium</taxon>
    </lineage>
</organism>
<proteinExistence type="inferred from homology"/>
<dbReference type="InterPro" id="IPR033985">
    <property type="entry name" value="SusD-like_N"/>
</dbReference>
<evidence type="ECO:0000256" key="1">
    <source>
        <dbReference type="ARBA" id="ARBA00004442"/>
    </source>
</evidence>
<dbReference type="Pfam" id="PF14322">
    <property type="entry name" value="SusD-like_3"/>
    <property type="match status" value="1"/>
</dbReference>
<dbReference type="Pfam" id="PF07980">
    <property type="entry name" value="SusD_RagB"/>
    <property type="match status" value="1"/>
</dbReference>
<evidence type="ECO:0000256" key="4">
    <source>
        <dbReference type="ARBA" id="ARBA00023136"/>
    </source>
</evidence>
<feature type="domain" description="RagB/SusD" evidence="6">
    <location>
        <begin position="373"/>
        <end position="489"/>
    </location>
</feature>
<reference evidence="8 9" key="1">
    <citation type="submission" date="2018-09" db="EMBL/GenBank/DDBJ databases">
        <title>Genomic Encyclopedia of Type Strains, Phase III (KMG-III): the genomes of soil and plant-associated and newly described type strains.</title>
        <authorList>
            <person name="Whitman W."/>
        </authorList>
    </citation>
    <scope>NUCLEOTIDE SEQUENCE [LARGE SCALE GENOMIC DNA]</scope>
    <source>
        <strain evidence="8 9">CECT 7938</strain>
    </source>
</reference>
<dbReference type="InterPro" id="IPR012944">
    <property type="entry name" value="SusD_RagB_dom"/>
</dbReference>
<keyword evidence="9" id="KW-1185">Reference proteome</keyword>
<comment type="similarity">
    <text evidence="2">Belongs to the SusD family.</text>
</comment>
<sequence length="494" mass="56676">MKKIVIYIALCCTLINNGCKDFLDLPPKNQRAVTTLDDVKSVLAGYLDMFARSNTSPIVGQAPIMNEAQNMMFEAYADNFDFAGNMGQYINPKNIHGIEKLYANKLLFNDMETSDNIWNNYYAVIGFLNALIDQSDELTQADPSELKRVKGEMLVHRAYYIFKLQQYFAPMDKEDRGIPLYLHTGKEVVGIEMKRWKSADVYKVLIDDLKQALAFYQSEGGNPGYSRFFNGRFIQNLLAQVYWFKAESSARQAEDYTEARNYALAAIDGVDAYIPNTLTAFQNVQRNLNSEYPAVYMQSLNFGNVGAIYGSPYDYLGFAPANLKVDPGFLESFDNDDIRKAAYFNGTVLSSTWPDGMPNGPKYVRIHLFTPEEAYLILAESYCRLNQNEQALATLNKFKGFRGATAKNNLNNEQLLREIISERRKEFFCDTDKRWLDLKRYRLGTMQRKLKFFDKEFDIKVEAGDYHYALPIPLTELQENPHIVPNEGWNPIIF</sequence>
<comment type="subcellular location">
    <subcellularLocation>
        <location evidence="1">Cell outer membrane</location>
    </subcellularLocation>
</comment>
<protein>
    <submittedName>
        <fullName evidence="8">SusD-like starch-binding protein associating with outer membrane</fullName>
    </submittedName>
</protein>
<dbReference type="OrthoDB" id="5694214at2"/>
<comment type="caution">
    <text evidence="8">The sequence shown here is derived from an EMBL/GenBank/DDBJ whole genome shotgun (WGS) entry which is preliminary data.</text>
</comment>
<keyword evidence="4" id="KW-0472">Membrane</keyword>
<evidence type="ECO:0000313" key="8">
    <source>
        <dbReference type="EMBL" id="RKE52326.1"/>
    </source>
</evidence>
<evidence type="ECO:0000259" key="7">
    <source>
        <dbReference type="Pfam" id="PF14322"/>
    </source>
</evidence>
<gene>
    <name evidence="8" type="ORF">DFQ12_2560</name>
</gene>
<dbReference type="Gene3D" id="1.25.40.390">
    <property type="match status" value="1"/>
</dbReference>
<dbReference type="Proteomes" id="UP000286246">
    <property type="component" value="Unassembled WGS sequence"/>
</dbReference>
<evidence type="ECO:0000256" key="2">
    <source>
        <dbReference type="ARBA" id="ARBA00006275"/>
    </source>
</evidence>
<accession>A0A420B6B4</accession>
<dbReference type="SUPFAM" id="SSF48452">
    <property type="entry name" value="TPR-like"/>
    <property type="match status" value="1"/>
</dbReference>
<keyword evidence="5" id="KW-0998">Cell outer membrane</keyword>
<dbReference type="EMBL" id="RAPY01000002">
    <property type="protein sequence ID" value="RKE52326.1"/>
    <property type="molecule type" value="Genomic_DNA"/>
</dbReference>
<dbReference type="GO" id="GO:0009279">
    <property type="term" value="C:cell outer membrane"/>
    <property type="evidence" value="ECO:0007669"/>
    <property type="project" value="UniProtKB-SubCell"/>
</dbReference>
<feature type="domain" description="SusD-like N-terminal" evidence="7">
    <location>
        <begin position="21"/>
        <end position="215"/>
    </location>
</feature>
<evidence type="ECO:0000259" key="6">
    <source>
        <dbReference type="Pfam" id="PF07980"/>
    </source>
</evidence>
<evidence type="ECO:0000256" key="3">
    <source>
        <dbReference type="ARBA" id="ARBA00022729"/>
    </source>
</evidence>
<evidence type="ECO:0000313" key="9">
    <source>
        <dbReference type="Proteomes" id="UP000286246"/>
    </source>
</evidence>
<dbReference type="RefSeq" id="WP_120259379.1">
    <property type="nucleotide sequence ID" value="NZ_RAPY01000002.1"/>
</dbReference>
<dbReference type="InterPro" id="IPR011990">
    <property type="entry name" value="TPR-like_helical_dom_sf"/>
</dbReference>